<dbReference type="GeneID" id="106817788"/>
<dbReference type="PANTHER" id="PTHR19860:SF42">
    <property type="entry name" value="RING-TYPE DOMAIN-CONTAINING PROTEIN"/>
    <property type="match status" value="1"/>
</dbReference>
<keyword evidence="2" id="KW-1185">Reference proteome</keyword>
<reference evidence="3" key="1">
    <citation type="submission" date="2025-08" db="UniProtKB">
        <authorList>
            <consortium name="RefSeq"/>
        </authorList>
    </citation>
    <scope>IDENTIFICATION</scope>
</reference>
<dbReference type="Proteomes" id="UP000695022">
    <property type="component" value="Unplaced"/>
</dbReference>
<proteinExistence type="predicted"/>
<evidence type="ECO:0000313" key="2">
    <source>
        <dbReference type="Proteomes" id="UP000695022"/>
    </source>
</evidence>
<sequence>MALLVRNPAARIPLWLAHACEELRVFGEFTTVTARIETLPESKEGLLGKILDRLLKEDATGYLKKAVCLIAISRNGLPEKYMPRLLGESSEPASQFFCAEVRRHLKTFTRNSGDYMQRYVFSHAAIGKIVREKLCEDGDTARRYHALLAEFYERESSSESQPEYAFHLLHSGQREKLVNFLKSRRSPHIQQSQRQRTLQEVRCHVIARQDFARSQPAYLCIFCCGTITMMATLSHSCIVCGMCVPKGFGKPAYLCHVHRHIDWTGMLTCFHCNKVQPTTPPERAPKPAQLCQQCSVRDTCCKLCLV</sequence>
<dbReference type="PANTHER" id="PTHR19860">
    <property type="entry name" value="DDB1- AND CUL4-ASSOCIATED FACTOR 12-RELATED"/>
    <property type="match status" value="1"/>
</dbReference>
<evidence type="ECO:0000256" key="1">
    <source>
        <dbReference type="ARBA" id="ARBA00022737"/>
    </source>
</evidence>
<dbReference type="RefSeq" id="XP_014677971.1">
    <property type="nucleotide sequence ID" value="XM_014822485.1"/>
</dbReference>
<keyword evidence="1" id="KW-0677">Repeat</keyword>
<protein>
    <submittedName>
        <fullName evidence="3">Uncharacterized protein LOC106817788</fullName>
    </submittedName>
</protein>
<dbReference type="InterPro" id="IPR051191">
    <property type="entry name" value="DCAF12"/>
</dbReference>
<gene>
    <name evidence="3" type="primary">LOC106817788</name>
</gene>
<evidence type="ECO:0000313" key="3">
    <source>
        <dbReference type="RefSeq" id="XP_014677971.1"/>
    </source>
</evidence>
<name>A0ABM1F0K0_PRICU</name>
<organism evidence="2 3">
    <name type="scientific">Priapulus caudatus</name>
    <name type="common">Priapulid worm</name>
    <dbReference type="NCBI Taxonomy" id="37621"/>
    <lineage>
        <taxon>Eukaryota</taxon>
        <taxon>Metazoa</taxon>
        <taxon>Ecdysozoa</taxon>
        <taxon>Scalidophora</taxon>
        <taxon>Priapulida</taxon>
        <taxon>Priapulimorpha</taxon>
        <taxon>Priapulimorphida</taxon>
        <taxon>Priapulidae</taxon>
        <taxon>Priapulus</taxon>
    </lineage>
</organism>
<accession>A0ABM1F0K0</accession>